<organism evidence="1 2">
    <name type="scientific">Treponema primitia (strain ATCC BAA-887 / DSM 12427 / ZAS-2)</name>
    <dbReference type="NCBI Taxonomy" id="545694"/>
    <lineage>
        <taxon>Bacteria</taxon>
        <taxon>Pseudomonadati</taxon>
        <taxon>Spirochaetota</taxon>
        <taxon>Spirochaetia</taxon>
        <taxon>Spirochaetales</taxon>
        <taxon>Treponemataceae</taxon>
        <taxon>Treponema</taxon>
    </lineage>
</organism>
<dbReference type="Pfam" id="PF08843">
    <property type="entry name" value="AbiEii"/>
    <property type="match status" value="1"/>
</dbReference>
<dbReference type="OrthoDB" id="9780929at2"/>
<reference evidence="1 2" key="2">
    <citation type="journal article" date="2011" name="ISME J.">
        <title>RNA-seq reveals cooperative metabolic interactions between two termite-gut spirochete species in co-culture.</title>
        <authorList>
            <person name="Rosenthal A.Z."/>
            <person name="Matson E.G."/>
            <person name="Eldar A."/>
            <person name="Leadbetter J.R."/>
        </authorList>
    </citation>
    <scope>NUCLEOTIDE SEQUENCE [LARGE SCALE GENOMIC DNA]</scope>
    <source>
        <strain evidence="2">ATCC BAA-887 / DSM 12427 / ZAS-2</strain>
    </source>
</reference>
<sequence length="302" mass="35228">MNNELNDILLKRLKDYSITMQEDELRATHEITQELVLYSLAKTSFFEQGLFQGGTSLRILFGINRYSEDLDFSLIKPDQQFQWRPYLQQIKENMAQYGCNLEVQDRSNADDAIKKAFIKDTSIGQILNFSWAMRSSNPQKIRIKLEIDSNPPLGSTIMIKNLNYPFPYSIKTQDLPSLFAGKCHALLCREYTKGRDWYDFLWYSKQNVEPNYKYLSNALNQTGPFAGRHIKANRSWLEDALREKINHIDINSAKTDVLKFINLQAADDVNRWDRTTFLTTIDEFHKNCIESDEKNPLGSFKH</sequence>
<dbReference type="KEGG" id="tpi:TREPR_1636"/>
<dbReference type="HOGENOM" id="CLU_074798_0_0_12"/>
<dbReference type="RefSeq" id="WP_015708487.1">
    <property type="nucleotide sequence ID" value="NC_015578.1"/>
</dbReference>
<dbReference type="STRING" id="545694.TREPR_1636"/>
<gene>
    <name evidence="1" type="ordered locus">TREPR_1636</name>
</gene>
<accession>F5YNQ8</accession>
<evidence type="ECO:0000313" key="2">
    <source>
        <dbReference type="Proteomes" id="UP000009223"/>
    </source>
</evidence>
<proteinExistence type="predicted"/>
<evidence type="ECO:0008006" key="3">
    <source>
        <dbReference type="Google" id="ProtNLM"/>
    </source>
</evidence>
<dbReference type="eggNOG" id="COG2253">
    <property type="taxonomic scope" value="Bacteria"/>
</dbReference>
<dbReference type="InterPro" id="IPR014942">
    <property type="entry name" value="AbiEii"/>
</dbReference>
<reference evidence="2" key="1">
    <citation type="submission" date="2009-12" db="EMBL/GenBank/DDBJ databases">
        <title>Complete sequence of Treponema primitia strain ZAS-2.</title>
        <authorList>
            <person name="Tetu S.G."/>
            <person name="Matson E."/>
            <person name="Ren Q."/>
            <person name="Seshadri R."/>
            <person name="Elbourne L."/>
            <person name="Hassan K.A."/>
            <person name="Durkin A."/>
            <person name="Radune D."/>
            <person name="Mohamoud Y."/>
            <person name="Shay R."/>
            <person name="Jin S."/>
            <person name="Zhang X."/>
            <person name="Lucey K."/>
            <person name="Ballor N.R."/>
            <person name="Ottesen E."/>
            <person name="Rosenthal R."/>
            <person name="Allen A."/>
            <person name="Leadbetter J.R."/>
            <person name="Paulsen I.T."/>
        </authorList>
    </citation>
    <scope>NUCLEOTIDE SEQUENCE [LARGE SCALE GENOMIC DNA]</scope>
    <source>
        <strain evidence="2">ATCC BAA-887 / DSM 12427 / ZAS-2</strain>
    </source>
</reference>
<dbReference type="AlphaFoldDB" id="F5YNQ8"/>
<keyword evidence="2" id="KW-1185">Reference proteome</keyword>
<dbReference type="EMBL" id="CP001843">
    <property type="protein sequence ID" value="AEF86143.1"/>
    <property type="molecule type" value="Genomic_DNA"/>
</dbReference>
<dbReference type="Proteomes" id="UP000009223">
    <property type="component" value="Chromosome"/>
</dbReference>
<name>F5YNQ8_TREPZ</name>
<protein>
    <recommendedName>
        <fullName evidence="3">Nucleotidyl transferase AbiEii/AbiGii toxin family protein</fullName>
    </recommendedName>
</protein>
<dbReference type="Gene3D" id="3.10.450.620">
    <property type="entry name" value="JHP933, nucleotidyltransferase-like core domain"/>
    <property type="match status" value="1"/>
</dbReference>
<evidence type="ECO:0000313" key="1">
    <source>
        <dbReference type="EMBL" id="AEF86143.1"/>
    </source>
</evidence>